<dbReference type="PRINTS" id="PR00081">
    <property type="entry name" value="GDHRDH"/>
</dbReference>
<dbReference type="KEGG" id="tbi:Tbis_2524"/>
<dbReference type="PROSITE" id="PS00061">
    <property type="entry name" value="ADH_SHORT"/>
    <property type="match status" value="1"/>
</dbReference>
<gene>
    <name evidence="4" type="ordered locus">Tbis_2524</name>
</gene>
<dbReference type="PANTHER" id="PTHR42760:SF133">
    <property type="entry name" value="3-OXOACYL-[ACYL-CARRIER-PROTEIN] REDUCTASE"/>
    <property type="match status" value="1"/>
</dbReference>
<name>D6Y4Q0_THEBD</name>
<dbReference type="InterPro" id="IPR002347">
    <property type="entry name" value="SDR_fam"/>
</dbReference>
<dbReference type="InterPro" id="IPR020904">
    <property type="entry name" value="Sc_DH/Rdtase_CS"/>
</dbReference>
<evidence type="ECO:0000259" key="3">
    <source>
        <dbReference type="SMART" id="SM00822"/>
    </source>
</evidence>
<dbReference type="AlphaFoldDB" id="D6Y4Q0"/>
<dbReference type="HOGENOM" id="CLU_010194_1_3_11"/>
<keyword evidence="2" id="KW-0560">Oxidoreductase</keyword>
<protein>
    <submittedName>
        <fullName evidence="4">Short-chain dehydrogenase/reductase SDR</fullName>
    </submittedName>
</protein>
<dbReference type="STRING" id="469371.Tbis_2524"/>
<dbReference type="InterPro" id="IPR036291">
    <property type="entry name" value="NAD(P)-bd_dom_sf"/>
</dbReference>
<dbReference type="RefSeq" id="WP_013132759.1">
    <property type="nucleotide sequence ID" value="NC_014165.1"/>
</dbReference>
<evidence type="ECO:0000313" key="4">
    <source>
        <dbReference type="EMBL" id="ADG89226.1"/>
    </source>
</evidence>
<organism evidence="4 5">
    <name type="scientific">Thermobispora bispora (strain ATCC 19993 / DSM 43833 / CBS 139.67 / JCM 10125 / KCTC 9307 / NBRC 14880 / R51)</name>
    <dbReference type="NCBI Taxonomy" id="469371"/>
    <lineage>
        <taxon>Bacteria</taxon>
        <taxon>Bacillati</taxon>
        <taxon>Actinomycetota</taxon>
        <taxon>Actinomycetes</taxon>
        <taxon>Streptosporangiales</taxon>
        <taxon>Streptosporangiaceae</taxon>
        <taxon>Thermobispora</taxon>
    </lineage>
</organism>
<dbReference type="InterPro" id="IPR057326">
    <property type="entry name" value="KR_dom"/>
</dbReference>
<accession>D6Y4Q0</accession>
<dbReference type="SUPFAM" id="SSF51735">
    <property type="entry name" value="NAD(P)-binding Rossmann-fold domains"/>
    <property type="match status" value="1"/>
</dbReference>
<dbReference type="eggNOG" id="COG1028">
    <property type="taxonomic scope" value="Bacteria"/>
</dbReference>
<dbReference type="Proteomes" id="UP000006640">
    <property type="component" value="Chromosome"/>
</dbReference>
<reference evidence="4 5" key="1">
    <citation type="submission" date="2010-01" db="EMBL/GenBank/DDBJ databases">
        <title>The complete genome of Thermobispora bispora DSM 43833.</title>
        <authorList>
            <consortium name="US DOE Joint Genome Institute (JGI-PGF)"/>
            <person name="Lucas S."/>
            <person name="Copeland A."/>
            <person name="Lapidus A."/>
            <person name="Glavina del Rio T."/>
            <person name="Dalin E."/>
            <person name="Tice H."/>
            <person name="Bruce D."/>
            <person name="Goodwin L."/>
            <person name="Pitluck S."/>
            <person name="Kyrpides N."/>
            <person name="Mavromatis K."/>
            <person name="Ivanova N."/>
            <person name="Mikhailova N."/>
            <person name="Chertkov O."/>
            <person name="Brettin T."/>
            <person name="Detter J.C."/>
            <person name="Han C."/>
            <person name="Larimer F."/>
            <person name="Land M."/>
            <person name="Hauser L."/>
            <person name="Markowitz V."/>
            <person name="Cheng J.-F."/>
            <person name="Hugenholtz P."/>
            <person name="Woyke T."/>
            <person name="Wu D."/>
            <person name="Jando M."/>
            <person name="Schneider S."/>
            <person name="Klenk H.-P."/>
            <person name="Eisen J.A."/>
        </authorList>
    </citation>
    <scope>NUCLEOTIDE SEQUENCE [LARGE SCALE GENOMIC DNA]</scope>
    <source>
        <strain evidence="5">ATCC 19993 / DSM 43833 / CBS 139.67 / JCM 10125 / KCTC 9307 / NBRC 14880 / R51</strain>
    </source>
</reference>
<dbReference type="PANTHER" id="PTHR42760">
    <property type="entry name" value="SHORT-CHAIN DEHYDROGENASES/REDUCTASES FAMILY MEMBER"/>
    <property type="match status" value="1"/>
</dbReference>
<dbReference type="EMBL" id="CP001874">
    <property type="protein sequence ID" value="ADG89226.1"/>
    <property type="molecule type" value="Genomic_DNA"/>
</dbReference>
<keyword evidence="5" id="KW-1185">Reference proteome</keyword>
<dbReference type="PRINTS" id="PR00080">
    <property type="entry name" value="SDRFAMILY"/>
</dbReference>
<proteinExistence type="inferred from homology"/>
<sequence>MATWVVTGASRGIGRAVAERVLRDGDRVVALSRKPDPEGWPAGHADRVLALAADVTDPRSLDEAARVIEERCGRVDVLVNNAGLHRGGKVSRLPREDWDAVLATNLTGPLEVTRQLLPLLGEGASIVNVGAVVGLRGFPGDAAYAASKAGLSGLTQVLAVELAPRGVRANLVIPGLVDTEMTSQLSARARQRIVDAIPLGRAAAESEIAEVICWVARATYMTGAIVPVDGGLLATFGGTTAPRAGAGTGPSGDR</sequence>
<evidence type="ECO:0000256" key="2">
    <source>
        <dbReference type="ARBA" id="ARBA00023002"/>
    </source>
</evidence>
<dbReference type="Pfam" id="PF13561">
    <property type="entry name" value="adh_short_C2"/>
    <property type="match status" value="1"/>
</dbReference>
<comment type="similarity">
    <text evidence="1">Belongs to the short-chain dehydrogenases/reductases (SDR) family.</text>
</comment>
<evidence type="ECO:0000313" key="5">
    <source>
        <dbReference type="Proteomes" id="UP000006640"/>
    </source>
</evidence>
<dbReference type="FunFam" id="3.40.50.720:FF:000084">
    <property type="entry name" value="Short-chain dehydrogenase reductase"/>
    <property type="match status" value="1"/>
</dbReference>
<dbReference type="SMART" id="SM00822">
    <property type="entry name" value="PKS_KR"/>
    <property type="match status" value="1"/>
</dbReference>
<dbReference type="Gene3D" id="3.40.50.720">
    <property type="entry name" value="NAD(P)-binding Rossmann-like Domain"/>
    <property type="match status" value="1"/>
</dbReference>
<evidence type="ECO:0000256" key="1">
    <source>
        <dbReference type="ARBA" id="ARBA00006484"/>
    </source>
</evidence>
<feature type="domain" description="Ketoreductase" evidence="3">
    <location>
        <begin position="2"/>
        <end position="180"/>
    </location>
</feature>
<dbReference type="GO" id="GO:0016616">
    <property type="term" value="F:oxidoreductase activity, acting on the CH-OH group of donors, NAD or NADP as acceptor"/>
    <property type="evidence" value="ECO:0007669"/>
    <property type="project" value="TreeGrafter"/>
</dbReference>